<evidence type="ECO:0000313" key="1">
    <source>
        <dbReference type="EMBL" id="OJF92558.1"/>
    </source>
</evidence>
<comment type="caution">
    <text evidence="1">The sequence shown here is derived from an EMBL/GenBank/DDBJ whole genome shotgun (WGS) entry which is preliminary data.</text>
</comment>
<evidence type="ECO:0000313" key="2">
    <source>
        <dbReference type="Proteomes" id="UP000182661"/>
    </source>
</evidence>
<protein>
    <submittedName>
        <fullName evidence="1">Uncharacterized protein</fullName>
    </submittedName>
</protein>
<dbReference type="AlphaFoldDB" id="A0A657LP43"/>
<dbReference type="Proteomes" id="UP000182661">
    <property type="component" value="Unassembled WGS sequence"/>
</dbReference>
<proteinExistence type="predicted"/>
<name>A0A657LP43_9HYPH</name>
<gene>
    <name evidence="1" type="ORF">AX760_22405</name>
</gene>
<keyword evidence="2" id="KW-1185">Reference proteome</keyword>
<dbReference type="EMBL" id="LSRP01000115">
    <property type="protein sequence ID" value="OJF92558.1"/>
    <property type="molecule type" value="Genomic_DNA"/>
</dbReference>
<sequence>MKRVTGSEPTPFYSRHGPHLLGDFGGVPNIVRINERNQFAFGNADTRVPRARDTAIERRDHTKPRFRNRIGIDDRNCVVSRPIINENDFQICVRLI</sequence>
<accession>A0A657LP43</accession>
<reference evidence="1 2" key="1">
    <citation type="submission" date="2016-02" db="EMBL/GenBank/DDBJ databases">
        <title>Genome sequencing of a beta-galactosidase producing bacteria Rhizobium sp. 59.</title>
        <authorList>
            <person name="Wang D."/>
            <person name="Kot W."/>
            <person name="Qin Y."/>
            <person name="Hansen L."/>
            <person name="Naqvi K."/>
            <person name="Rensing C."/>
        </authorList>
    </citation>
    <scope>NUCLEOTIDE SEQUENCE [LARGE SCALE GENOMIC DNA]</scope>
    <source>
        <strain evidence="1 2">59</strain>
    </source>
</reference>
<organism evidence="1 2">
    <name type="scientific">Pararhizobium antarcticum</name>
    <dbReference type="NCBI Taxonomy" id="1798805"/>
    <lineage>
        <taxon>Bacteria</taxon>
        <taxon>Pseudomonadati</taxon>
        <taxon>Pseudomonadota</taxon>
        <taxon>Alphaproteobacteria</taxon>
        <taxon>Hyphomicrobiales</taxon>
        <taxon>Rhizobiaceae</taxon>
        <taxon>Rhizobium/Agrobacterium group</taxon>
        <taxon>Pararhizobium</taxon>
    </lineage>
</organism>